<proteinExistence type="inferred from homology"/>
<keyword evidence="6 7" id="KW-0472">Membrane</keyword>
<reference evidence="9 10" key="1">
    <citation type="submission" date="2019-10" db="EMBL/GenBank/DDBJ databases">
        <title>Description of Paenibacillus terrestris sp. nov.</title>
        <authorList>
            <person name="Carlier A."/>
            <person name="Qi S."/>
        </authorList>
    </citation>
    <scope>NUCLEOTIDE SEQUENCE [LARGE SCALE GENOMIC DNA]</scope>
    <source>
        <strain evidence="9 10">LMG 31458</strain>
    </source>
</reference>
<dbReference type="SUPFAM" id="SSF55021">
    <property type="entry name" value="ACT-like"/>
    <property type="match status" value="1"/>
</dbReference>
<dbReference type="PROSITE" id="PS51671">
    <property type="entry name" value="ACT"/>
    <property type="match status" value="1"/>
</dbReference>
<dbReference type="Pfam" id="PF02308">
    <property type="entry name" value="MgtC"/>
    <property type="match status" value="1"/>
</dbReference>
<dbReference type="Gene3D" id="3.30.70.260">
    <property type="match status" value="1"/>
</dbReference>
<sequence>MSSVWHITDLELTIRILLAAGLGGLVGLEREWSNHAAGLRTHILVCIGSTAIMLLSIYGFSEFVNEPQVRVDPARLAAQVISGIGFLGAGTIMRTGLTVSGLTTAASVWVVAAIGLCVGAGFLYCAVLATVMVLLSLVVLNKWEKYLMRNRRTMEVVIKIVDKPGVLGNIATKFGENGIHIVNVQMNPDGMTEVDGVLEAVVELRFSLKASQGETLIKALDTISTSGHILSTESKTFSMVSGSRKSSRHAVG</sequence>
<dbReference type="InterPro" id="IPR045865">
    <property type="entry name" value="ACT-like_dom_sf"/>
</dbReference>
<comment type="similarity">
    <text evidence="2">Belongs to the MgtC/SapB family.</text>
</comment>
<name>A0ABX1Y1Z8_9BACL</name>
<protein>
    <submittedName>
        <fullName evidence="9">Magnesium transporter MgtC</fullName>
    </submittedName>
</protein>
<evidence type="ECO:0000313" key="9">
    <source>
        <dbReference type="EMBL" id="NOU74893.1"/>
    </source>
</evidence>
<feature type="domain" description="ACT" evidence="8">
    <location>
        <begin position="155"/>
        <end position="230"/>
    </location>
</feature>
<gene>
    <name evidence="9" type="ORF">GC098_26485</name>
</gene>
<evidence type="ECO:0000256" key="2">
    <source>
        <dbReference type="ARBA" id="ARBA00009298"/>
    </source>
</evidence>
<evidence type="ECO:0000256" key="4">
    <source>
        <dbReference type="ARBA" id="ARBA00022692"/>
    </source>
</evidence>
<feature type="transmembrane region" description="Helical" evidence="7">
    <location>
        <begin position="109"/>
        <end position="140"/>
    </location>
</feature>
<comment type="caution">
    <text evidence="9">The sequence shown here is derived from an EMBL/GenBank/DDBJ whole genome shotgun (WGS) entry which is preliminary data.</text>
</comment>
<keyword evidence="4 7" id="KW-0812">Transmembrane</keyword>
<dbReference type="InterPro" id="IPR003416">
    <property type="entry name" value="MgtC/SapB/SrpB/YhiD_fam"/>
</dbReference>
<dbReference type="PANTHER" id="PTHR33778:SF1">
    <property type="entry name" value="MAGNESIUM TRANSPORTER YHID-RELATED"/>
    <property type="match status" value="1"/>
</dbReference>
<evidence type="ECO:0000256" key="6">
    <source>
        <dbReference type="ARBA" id="ARBA00023136"/>
    </source>
</evidence>
<evidence type="ECO:0000256" key="1">
    <source>
        <dbReference type="ARBA" id="ARBA00004651"/>
    </source>
</evidence>
<accession>A0ABX1Y1Z8</accession>
<keyword evidence="3" id="KW-1003">Cell membrane</keyword>
<evidence type="ECO:0000259" key="8">
    <source>
        <dbReference type="PROSITE" id="PS51671"/>
    </source>
</evidence>
<feature type="transmembrane region" description="Helical" evidence="7">
    <location>
        <begin position="41"/>
        <end position="64"/>
    </location>
</feature>
<evidence type="ECO:0000313" key="10">
    <source>
        <dbReference type="Proteomes" id="UP000616779"/>
    </source>
</evidence>
<evidence type="ECO:0000256" key="5">
    <source>
        <dbReference type="ARBA" id="ARBA00022989"/>
    </source>
</evidence>
<evidence type="ECO:0000256" key="7">
    <source>
        <dbReference type="SAM" id="Phobius"/>
    </source>
</evidence>
<feature type="transmembrane region" description="Helical" evidence="7">
    <location>
        <begin position="76"/>
        <end position="97"/>
    </location>
</feature>
<dbReference type="InterPro" id="IPR049177">
    <property type="entry name" value="MgtC_SapB_SrpB_YhiD_N"/>
</dbReference>
<keyword evidence="10" id="KW-1185">Reference proteome</keyword>
<evidence type="ECO:0000256" key="3">
    <source>
        <dbReference type="ARBA" id="ARBA00022475"/>
    </source>
</evidence>
<dbReference type="RefSeq" id="WP_171646283.1">
    <property type="nucleotide sequence ID" value="NZ_WHOA01000190.1"/>
</dbReference>
<dbReference type="PRINTS" id="PR01837">
    <property type="entry name" value="MGTCSAPBPROT"/>
</dbReference>
<dbReference type="EMBL" id="WHOA01000190">
    <property type="protein sequence ID" value="NOU74893.1"/>
    <property type="molecule type" value="Genomic_DNA"/>
</dbReference>
<comment type="subcellular location">
    <subcellularLocation>
        <location evidence="1">Cell membrane</location>
        <topology evidence="1">Multi-pass membrane protein</topology>
    </subcellularLocation>
</comment>
<organism evidence="9 10">
    <name type="scientific">Paenibacillus phytorum</name>
    <dbReference type="NCBI Taxonomy" id="2654977"/>
    <lineage>
        <taxon>Bacteria</taxon>
        <taxon>Bacillati</taxon>
        <taxon>Bacillota</taxon>
        <taxon>Bacilli</taxon>
        <taxon>Bacillales</taxon>
        <taxon>Paenibacillaceae</taxon>
        <taxon>Paenibacillus</taxon>
    </lineage>
</organism>
<dbReference type="InterPro" id="IPR002912">
    <property type="entry name" value="ACT_dom"/>
</dbReference>
<dbReference type="Proteomes" id="UP000616779">
    <property type="component" value="Unassembled WGS sequence"/>
</dbReference>
<keyword evidence="5 7" id="KW-1133">Transmembrane helix</keyword>
<dbReference type="PANTHER" id="PTHR33778">
    <property type="entry name" value="PROTEIN MGTC"/>
    <property type="match status" value="1"/>
</dbReference>